<dbReference type="InterPro" id="IPR020843">
    <property type="entry name" value="ER"/>
</dbReference>
<gene>
    <name evidence="2" type="ORF">CQA01_08120</name>
</gene>
<dbReference type="PANTHER" id="PTHR43677:SF4">
    <property type="entry name" value="QUINONE OXIDOREDUCTASE-LIKE PROTEIN 2"/>
    <property type="match status" value="1"/>
</dbReference>
<dbReference type="PANTHER" id="PTHR43677">
    <property type="entry name" value="SHORT-CHAIN DEHYDROGENASE/REDUCTASE"/>
    <property type="match status" value="1"/>
</dbReference>
<feature type="domain" description="Enoyl reductase (ER)" evidence="1">
    <location>
        <begin position="13"/>
        <end position="327"/>
    </location>
</feature>
<evidence type="ECO:0000313" key="2">
    <source>
        <dbReference type="EMBL" id="GEO20278.1"/>
    </source>
</evidence>
<organism evidence="2 3">
    <name type="scientific">Cyclobacterium qasimii</name>
    <dbReference type="NCBI Taxonomy" id="1350429"/>
    <lineage>
        <taxon>Bacteria</taxon>
        <taxon>Pseudomonadati</taxon>
        <taxon>Bacteroidota</taxon>
        <taxon>Cytophagia</taxon>
        <taxon>Cytophagales</taxon>
        <taxon>Cyclobacteriaceae</taxon>
        <taxon>Cyclobacterium</taxon>
    </lineage>
</organism>
<dbReference type="SUPFAM" id="SSF51735">
    <property type="entry name" value="NAD(P)-binding Rossmann-fold domains"/>
    <property type="match status" value="1"/>
</dbReference>
<dbReference type="EMBL" id="BJYV01000002">
    <property type="protein sequence ID" value="GEO20278.1"/>
    <property type="molecule type" value="Genomic_DNA"/>
</dbReference>
<dbReference type="CDD" id="cd08273">
    <property type="entry name" value="MDR8"/>
    <property type="match status" value="1"/>
</dbReference>
<dbReference type="AlphaFoldDB" id="A0A512C7S9"/>
<dbReference type="Gene3D" id="3.40.50.720">
    <property type="entry name" value="NAD(P)-binding Rossmann-like Domain"/>
    <property type="match status" value="1"/>
</dbReference>
<reference evidence="2 3" key="1">
    <citation type="submission" date="2019-07" db="EMBL/GenBank/DDBJ databases">
        <title>Whole genome shotgun sequence of Cyclobacterium qasimii NBRC 106168.</title>
        <authorList>
            <person name="Hosoyama A."/>
            <person name="Uohara A."/>
            <person name="Ohji S."/>
            <person name="Ichikawa N."/>
        </authorList>
    </citation>
    <scope>NUCLEOTIDE SEQUENCE [LARGE SCALE GENOMIC DNA]</scope>
    <source>
        <strain evidence="2 3">NBRC 106168</strain>
    </source>
</reference>
<dbReference type="Pfam" id="PF08240">
    <property type="entry name" value="ADH_N"/>
    <property type="match status" value="1"/>
</dbReference>
<protein>
    <submittedName>
        <fullName evidence="2">NADPH:quinone reductase</fullName>
    </submittedName>
</protein>
<dbReference type="InterPro" id="IPR011032">
    <property type="entry name" value="GroES-like_sf"/>
</dbReference>
<dbReference type="InterPro" id="IPR013154">
    <property type="entry name" value="ADH-like_N"/>
</dbReference>
<sequence>MMKYKSVLLTKRGGPEVLQIVEKEIRSPKNEEVKIRVLACGVGRTDIAMRYGYYPFAPKIPFVPGYEIVGVIEAIGTKVTQFKVGDKVAALTVYGGYSEYIYLDQTHLVEVPDNVKEDEAVSLVLNYVTAYQVLKRIAKVKKGAKILITAASGGLGNAMIDLAKLDDLEVYALASGHKHEALEKLNVKPIDYKSKNWIKMLKTQVPEGFDYVFDGVGKSYINKGFSLLKKGGILVAFGYPGFLGMLQGAIKIMLLNSLPNGRNAEIYGISGAYAKDKSTILSDLKTLLLLLKAGKIKPIISNRMSLLNAAEANRLLESGAVSGKIVLLAPELL</sequence>
<comment type="caution">
    <text evidence="2">The sequence shown here is derived from an EMBL/GenBank/DDBJ whole genome shotgun (WGS) entry which is preliminary data.</text>
</comment>
<name>A0A512C7S9_9BACT</name>
<dbReference type="InterPro" id="IPR036291">
    <property type="entry name" value="NAD(P)-bd_dom_sf"/>
</dbReference>
<dbReference type="InterPro" id="IPR051397">
    <property type="entry name" value="Zn-ADH-like_protein"/>
</dbReference>
<keyword evidence="3" id="KW-1185">Reference proteome</keyword>
<dbReference type="RefSeq" id="WP_020891025.1">
    <property type="nucleotide sequence ID" value="NZ_BJYV01000002.1"/>
</dbReference>
<evidence type="ECO:0000313" key="3">
    <source>
        <dbReference type="Proteomes" id="UP000321301"/>
    </source>
</evidence>
<dbReference type="SMART" id="SM00829">
    <property type="entry name" value="PKS_ER"/>
    <property type="match status" value="1"/>
</dbReference>
<dbReference type="SUPFAM" id="SSF50129">
    <property type="entry name" value="GroES-like"/>
    <property type="match status" value="1"/>
</dbReference>
<evidence type="ECO:0000259" key="1">
    <source>
        <dbReference type="SMART" id="SM00829"/>
    </source>
</evidence>
<dbReference type="Gene3D" id="3.90.180.10">
    <property type="entry name" value="Medium-chain alcohol dehydrogenases, catalytic domain"/>
    <property type="match status" value="1"/>
</dbReference>
<proteinExistence type="predicted"/>
<dbReference type="GO" id="GO:0016491">
    <property type="term" value="F:oxidoreductase activity"/>
    <property type="evidence" value="ECO:0007669"/>
    <property type="project" value="InterPro"/>
</dbReference>
<accession>A0A512C7S9</accession>
<dbReference type="Pfam" id="PF13602">
    <property type="entry name" value="ADH_zinc_N_2"/>
    <property type="match status" value="1"/>
</dbReference>
<dbReference type="Proteomes" id="UP000321301">
    <property type="component" value="Unassembled WGS sequence"/>
</dbReference>